<sequence>MITGQLVKPVAGSILEAITVRKHRVVADQAVELVVNGTFNTGVNGWLAANLASLTWNAGRAVISHTTSANPYARQSVTVEIGKTYRFRCKTFANGLTNTVRVGSTPGSGNVFNSQTVTDQVIDVTFTAAATPLYISILNFTAVGAGSIEFDDVSLQEV</sequence>
<organism evidence="1 2">
    <name type="scientific">Providencia phage PSTNGR1</name>
    <dbReference type="NCBI Taxonomy" id="2783542"/>
    <lineage>
        <taxon>Viruses</taxon>
        <taxon>Duplodnaviria</taxon>
        <taxon>Heunggongvirae</taxon>
        <taxon>Uroviricota</taxon>
        <taxon>Caudoviricetes</taxon>
        <taxon>Autographivirales</taxon>
        <taxon>Autonotataviridae</taxon>
        <taxon>Jeruvirus</taxon>
        <taxon>Jeruvirus PSTNGR1</taxon>
    </lineage>
</organism>
<dbReference type="SUPFAM" id="SSF49785">
    <property type="entry name" value="Galactose-binding domain-like"/>
    <property type="match status" value="1"/>
</dbReference>
<evidence type="ECO:0008006" key="3">
    <source>
        <dbReference type="Google" id="ProtNLM"/>
    </source>
</evidence>
<dbReference type="Gene3D" id="2.60.120.260">
    <property type="entry name" value="Galactose-binding domain-like"/>
    <property type="match status" value="1"/>
</dbReference>
<accession>A0A873WMU7</accession>
<dbReference type="Proteomes" id="UP000663393">
    <property type="component" value="Segment"/>
</dbReference>
<name>A0A873WMU7_9CAUD</name>
<evidence type="ECO:0000313" key="2">
    <source>
        <dbReference type="Proteomes" id="UP000663393"/>
    </source>
</evidence>
<evidence type="ECO:0000313" key="1">
    <source>
        <dbReference type="EMBL" id="QPB11255.1"/>
    </source>
</evidence>
<keyword evidence="2" id="KW-1185">Reference proteome</keyword>
<protein>
    <recommendedName>
        <fullName evidence="3">CBM-cenC domain-containing protein</fullName>
    </recommendedName>
</protein>
<dbReference type="EMBL" id="MW145136">
    <property type="protein sequence ID" value="QPB11255.1"/>
    <property type="molecule type" value="Genomic_DNA"/>
</dbReference>
<reference evidence="1" key="1">
    <citation type="submission" date="2020-10" db="EMBL/GenBank/DDBJ databases">
        <authorList>
            <person name="Yerushalmy O."/>
            <person name="Gronovich N."/>
            <person name="Alkalay-Oren S."/>
            <person name="Coppenhagen-Glazer S."/>
            <person name="Hazan R."/>
        </authorList>
    </citation>
    <scope>NUCLEOTIDE SEQUENCE</scope>
</reference>
<dbReference type="InterPro" id="IPR008979">
    <property type="entry name" value="Galactose-bd-like_sf"/>
</dbReference>
<proteinExistence type="predicted"/>